<dbReference type="PROSITE" id="PS51186">
    <property type="entry name" value="GNAT"/>
    <property type="match status" value="1"/>
</dbReference>
<dbReference type="Proteomes" id="UP000675781">
    <property type="component" value="Unassembled WGS sequence"/>
</dbReference>
<organism evidence="2 3">
    <name type="scientific">Actinospica durhamensis</name>
    <dbReference type="NCBI Taxonomy" id="1508375"/>
    <lineage>
        <taxon>Bacteria</taxon>
        <taxon>Bacillati</taxon>
        <taxon>Actinomycetota</taxon>
        <taxon>Actinomycetes</taxon>
        <taxon>Catenulisporales</taxon>
        <taxon>Actinospicaceae</taxon>
        <taxon>Actinospica</taxon>
    </lineage>
</organism>
<feature type="domain" description="N-acetyltransferase" evidence="1">
    <location>
        <begin position="3"/>
        <end position="199"/>
    </location>
</feature>
<dbReference type="EMBL" id="JAGSOG010000047">
    <property type="protein sequence ID" value="MBR7834058.1"/>
    <property type="molecule type" value="Genomic_DNA"/>
</dbReference>
<accession>A0A941IRL4</accession>
<evidence type="ECO:0000313" key="2">
    <source>
        <dbReference type="EMBL" id="MBR7834058.1"/>
    </source>
</evidence>
<dbReference type="RefSeq" id="WP_212528580.1">
    <property type="nucleotide sequence ID" value="NZ_JAGSOG010000047.1"/>
</dbReference>
<dbReference type="SUPFAM" id="SSF55729">
    <property type="entry name" value="Acyl-CoA N-acyltransferases (Nat)"/>
    <property type="match status" value="1"/>
</dbReference>
<gene>
    <name evidence="2" type="ORF">KDL01_12335</name>
</gene>
<reference evidence="2" key="1">
    <citation type="submission" date="2021-04" db="EMBL/GenBank/DDBJ databases">
        <title>Genome based classification of Actinospica acidithermotolerans sp. nov., an actinobacterium isolated from an Indonesian hot spring.</title>
        <authorList>
            <person name="Kusuma A.B."/>
            <person name="Putra K.E."/>
            <person name="Nafisah S."/>
            <person name="Loh J."/>
            <person name="Nouioui I."/>
            <person name="Goodfellow M."/>
        </authorList>
    </citation>
    <scope>NUCLEOTIDE SEQUENCE</scope>
    <source>
        <strain evidence="2">CSCA 57</strain>
    </source>
</reference>
<dbReference type="GO" id="GO:0016747">
    <property type="term" value="F:acyltransferase activity, transferring groups other than amino-acyl groups"/>
    <property type="evidence" value="ECO:0007669"/>
    <property type="project" value="InterPro"/>
</dbReference>
<comment type="caution">
    <text evidence="2">The sequence shown here is derived from an EMBL/GenBank/DDBJ whole genome shotgun (WGS) entry which is preliminary data.</text>
</comment>
<proteinExistence type="predicted"/>
<protein>
    <submittedName>
        <fullName evidence="2">GNAT family N-acetyltransferase</fullName>
    </submittedName>
</protein>
<keyword evidence="3" id="KW-1185">Reference proteome</keyword>
<evidence type="ECO:0000313" key="3">
    <source>
        <dbReference type="Proteomes" id="UP000675781"/>
    </source>
</evidence>
<dbReference type="InterPro" id="IPR016181">
    <property type="entry name" value="Acyl_CoA_acyltransferase"/>
</dbReference>
<dbReference type="AlphaFoldDB" id="A0A941IRL4"/>
<sequence>MDVRVVPANEADWEELDLILDKARCHGLACYCQRFKIPVGDWAATPDDVRAHHLREQTHAGDGAAASTTGLVAYVGDEPAAWCNVEPRAAFPNLPPARLAWRERGEDPADSGVWAVTCFFTRTEFRHAGLTAVLTAAAVDFARARGAAALEAFPMITEPGREITWGEMHVGARKVFAAAGFREVAHPTKRRVVMRLDFRA</sequence>
<dbReference type="Gene3D" id="3.40.630.30">
    <property type="match status" value="1"/>
</dbReference>
<dbReference type="InterPro" id="IPR000182">
    <property type="entry name" value="GNAT_dom"/>
</dbReference>
<name>A0A941IRL4_9ACTN</name>
<evidence type="ECO:0000259" key="1">
    <source>
        <dbReference type="PROSITE" id="PS51186"/>
    </source>
</evidence>